<feature type="repeat" description="ANK" evidence="3">
    <location>
        <begin position="353"/>
        <end position="379"/>
    </location>
</feature>
<reference evidence="4" key="1">
    <citation type="journal article" date="2020" name="Stud. Mycol.">
        <title>101 Dothideomycetes genomes: a test case for predicting lifestyles and emergence of pathogens.</title>
        <authorList>
            <person name="Haridas S."/>
            <person name="Albert R."/>
            <person name="Binder M."/>
            <person name="Bloem J."/>
            <person name="Labutti K."/>
            <person name="Salamov A."/>
            <person name="Andreopoulos B."/>
            <person name="Baker S."/>
            <person name="Barry K."/>
            <person name="Bills G."/>
            <person name="Bluhm B."/>
            <person name="Cannon C."/>
            <person name="Castanera R."/>
            <person name="Culley D."/>
            <person name="Daum C."/>
            <person name="Ezra D."/>
            <person name="Gonzalez J."/>
            <person name="Henrissat B."/>
            <person name="Kuo A."/>
            <person name="Liang C."/>
            <person name="Lipzen A."/>
            <person name="Lutzoni F."/>
            <person name="Magnuson J."/>
            <person name="Mondo S."/>
            <person name="Nolan M."/>
            <person name="Ohm R."/>
            <person name="Pangilinan J."/>
            <person name="Park H.-J."/>
            <person name="Ramirez L."/>
            <person name="Alfaro M."/>
            <person name="Sun H."/>
            <person name="Tritt A."/>
            <person name="Yoshinaga Y."/>
            <person name="Zwiers L.-H."/>
            <person name="Turgeon B."/>
            <person name="Goodwin S."/>
            <person name="Spatafora J."/>
            <person name="Crous P."/>
            <person name="Grigoriev I."/>
        </authorList>
    </citation>
    <scope>NUCLEOTIDE SEQUENCE</scope>
    <source>
        <strain evidence="4">CBS 109.77</strain>
    </source>
</reference>
<evidence type="ECO:0000256" key="2">
    <source>
        <dbReference type="ARBA" id="ARBA00023043"/>
    </source>
</evidence>
<dbReference type="InterPro" id="IPR002110">
    <property type="entry name" value="Ankyrin_rpt"/>
</dbReference>
<dbReference type="Gene3D" id="1.25.40.20">
    <property type="entry name" value="Ankyrin repeat-containing domain"/>
    <property type="match status" value="1"/>
</dbReference>
<accession>A0A6A6X7Y7</accession>
<protein>
    <submittedName>
        <fullName evidence="4">Ankyrin</fullName>
    </submittedName>
</protein>
<evidence type="ECO:0000313" key="5">
    <source>
        <dbReference type="Proteomes" id="UP000799757"/>
    </source>
</evidence>
<dbReference type="EMBL" id="MU001984">
    <property type="protein sequence ID" value="KAF2792125.1"/>
    <property type="molecule type" value="Genomic_DNA"/>
</dbReference>
<dbReference type="SMART" id="SM00248">
    <property type="entry name" value="ANK"/>
    <property type="match status" value="4"/>
</dbReference>
<proteinExistence type="predicted"/>
<dbReference type="OrthoDB" id="3799607at2759"/>
<keyword evidence="2 3" id="KW-0040">ANK repeat</keyword>
<evidence type="ECO:0000313" key="4">
    <source>
        <dbReference type="EMBL" id="KAF2792125.1"/>
    </source>
</evidence>
<dbReference type="PROSITE" id="PS50297">
    <property type="entry name" value="ANK_REP_REGION"/>
    <property type="match status" value="1"/>
</dbReference>
<dbReference type="PROSITE" id="PS50088">
    <property type="entry name" value="ANK_REPEAT"/>
    <property type="match status" value="1"/>
</dbReference>
<keyword evidence="5" id="KW-1185">Reference proteome</keyword>
<dbReference type="PANTHER" id="PTHR24123">
    <property type="entry name" value="ANKYRIN REPEAT-CONTAINING"/>
    <property type="match status" value="1"/>
</dbReference>
<gene>
    <name evidence="4" type="ORF">K505DRAFT_363184</name>
</gene>
<evidence type="ECO:0000256" key="1">
    <source>
        <dbReference type="ARBA" id="ARBA00022737"/>
    </source>
</evidence>
<organism evidence="4 5">
    <name type="scientific">Melanomma pulvis-pyrius CBS 109.77</name>
    <dbReference type="NCBI Taxonomy" id="1314802"/>
    <lineage>
        <taxon>Eukaryota</taxon>
        <taxon>Fungi</taxon>
        <taxon>Dikarya</taxon>
        <taxon>Ascomycota</taxon>
        <taxon>Pezizomycotina</taxon>
        <taxon>Dothideomycetes</taxon>
        <taxon>Pleosporomycetidae</taxon>
        <taxon>Pleosporales</taxon>
        <taxon>Melanommataceae</taxon>
        <taxon>Melanomma</taxon>
    </lineage>
</organism>
<dbReference type="AlphaFoldDB" id="A0A6A6X7Y7"/>
<dbReference type="InterPro" id="IPR051165">
    <property type="entry name" value="Multifunctional_ANK_Repeat"/>
</dbReference>
<name>A0A6A6X7Y7_9PLEO</name>
<sequence>MPPSRSSTRINLGESRLLQLPTELFGLIIETIIRDNGIDTAMHLRYVCRIFDDQVVQTVCNLRCFEFPAGNYDRYQHENLALKYLFARARSGRANGHHITRAITNSVECIIKEMPELELRRDEFVHGLCWCVIQTSAAPTVHALLNTFYKIPKRTDNCRVTPLDNAFAAAAYLAITPLLQRLLSKVDPKNSISDFGMPLNCAIAGGDHLVVELLLSHAFTVSEHSYPRFLSKNHRSTIRTLADQTPEPTAGTFRAIILRATAIGDFDTVVYYVKCLKHLPLDMKTRQKWDVPLQDWSATANDGTGFQCLYNCILYVAADRGYQNVVQYATKNGANVNCRPAWSLLRGVVSKRNAFSPLVIAAKRGHLPIVRFLLNQGASPTREALKQAAKVGWFDVTRTLLDAGVNIWPIKGTPENGFVDTLDCGFEDFQEVVKRGHVDIARLFLHTAGGLNKRTNKTMKKHAAAAYRIAQQEDKREILELMDQYVYNGETGKGWLRMEYM</sequence>
<dbReference type="PANTHER" id="PTHR24123:SF33">
    <property type="entry name" value="PROTEIN HOS4"/>
    <property type="match status" value="1"/>
</dbReference>
<evidence type="ECO:0000256" key="3">
    <source>
        <dbReference type="PROSITE-ProRule" id="PRU00023"/>
    </source>
</evidence>
<dbReference type="SUPFAM" id="SSF48403">
    <property type="entry name" value="Ankyrin repeat"/>
    <property type="match status" value="1"/>
</dbReference>
<keyword evidence="1" id="KW-0677">Repeat</keyword>
<dbReference type="Proteomes" id="UP000799757">
    <property type="component" value="Unassembled WGS sequence"/>
</dbReference>
<dbReference type="Pfam" id="PF12796">
    <property type="entry name" value="Ank_2"/>
    <property type="match status" value="1"/>
</dbReference>
<dbReference type="InterPro" id="IPR036770">
    <property type="entry name" value="Ankyrin_rpt-contain_sf"/>
</dbReference>